<proteinExistence type="predicted"/>
<dbReference type="Proteomes" id="UP000309076">
    <property type="component" value="Unassembled WGS sequence"/>
</dbReference>
<evidence type="ECO:0000313" key="3">
    <source>
        <dbReference type="EMBL" id="THX28259.1"/>
    </source>
</evidence>
<gene>
    <name evidence="3" type="ORF">D6D12_04951</name>
    <name evidence="2" type="ORF">D6D21_02429</name>
</gene>
<dbReference type="EMBL" id="QZAT01000054">
    <property type="protein sequence ID" value="THX28259.1"/>
    <property type="molecule type" value="Genomic_DNA"/>
</dbReference>
<name>A0AB74JTR2_AURPU</name>
<dbReference type="EMBL" id="QZAM01000029">
    <property type="protein sequence ID" value="THW49423.1"/>
    <property type="molecule type" value="Genomic_DNA"/>
</dbReference>
<comment type="caution">
    <text evidence="3">The sequence shown here is derived from an EMBL/GenBank/DDBJ whole genome shotgun (WGS) entry which is preliminary data.</text>
</comment>
<organism evidence="3 5">
    <name type="scientific">Aureobasidium pullulans</name>
    <name type="common">Black yeast</name>
    <name type="synonym">Pullularia pullulans</name>
    <dbReference type="NCBI Taxonomy" id="5580"/>
    <lineage>
        <taxon>Eukaryota</taxon>
        <taxon>Fungi</taxon>
        <taxon>Dikarya</taxon>
        <taxon>Ascomycota</taxon>
        <taxon>Pezizomycotina</taxon>
        <taxon>Dothideomycetes</taxon>
        <taxon>Dothideomycetidae</taxon>
        <taxon>Dothideales</taxon>
        <taxon>Saccotheciaceae</taxon>
        <taxon>Aureobasidium</taxon>
    </lineage>
</organism>
<evidence type="ECO:0000313" key="2">
    <source>
        <dbReference type="EMBL" id="THW49423.1"/>
    </source>
</evidence>
<feature type="region of interest" description="Disordered" evidence="1">
    <location>
        <begin position="80"/>
        <end position="105"/>
    </location>
</feature>
<dbReference type="Proteomes" id="UP000310374">
    <property type="component" value="Unassembled WGS sequence"/>
</dbReference>
<evidence type="ECO:0000313" key="5">
    <source>
        <dbReference type="Proteomes" id="UP000310374"/>
    </source>
</evidence>
<sequence>MPDKHTVAQIYLAQVNNIISVGEALVQTDHVSESGIIYLRKALDSVYDALQDNAIELGAPSTASDVAKIVTTIRKKQKTVSGAKATKNDGDTEDEESEVEEKSIETTKRRFRGDTKCLLEKATVWPQATVARVIESYVDEISARSGSLFEAYKKATSVKGHSYGNEGTRDSYRLFVIEKAIPVVYDLSVCGTLSRACCRNAQCFRHRSGLEGYIDLKNIVHFYSPDGPRRGREIARRDRF</sequence>
<protein>
    <submittedName>
        <fullName evidence="3">Uncharacterized protein</fullName>
    </submittedName>
</protein>
<reference evidence="4 5" key="1">
    <citation type="submission" date="2018-10" db="EMBL/GenBank/DDBJ databases">
        <title>Fifty Aureobasidium pullulans genomes reveal a recombining polyextremotolerant generalist.</title>
        <authorList>
            <person name="Gostincar C."/>
            <person name="Turk M."/>
            <person name="Zajc J."/>
            <person name="Gunde-Cimerman N."/>
        </authorList>
    </citation>
    <scope>NUCLEOTIDE SEQUENCE [LARGE SCALE GENOMIC DNA]</scope>
    <source>
        <strain evidence="3 5">EXF-10081</strain>
        <strain evidence="2 4">EXF-10796</strain>
    </source>
</reference>
<accession>A0AB74JTR2</accession>
<evidence type="ECO:0000256" key="1">
    <source>
        <dbReference type="SAM" id="MobiDB-lite"/>
    </source>
</evidence>
<evidence type="ECO:0000313" key="4">
    <source>
        <dbReference type="Proteomes" id="UP000309076"/>
    </source>
</evidence>
<dbReference type="AlphaFoldDB" id="A0AB74JTR2"/>